<sequence>MLYYYREKEITEILKTHERKANQLLKQVQSNRILEVFKNQWISVGCGEITTSVNSNVMTFDSTAINNEIDDWIKELDKCVEAEENIKNNLKATEDPYNLHQTKYNNITNDVSTLKGIYRSLKADIKIVKEDFKNAVRIHHAPMREALTDLSILYNSVNHVKGDFSDFKNVSVYVHGIEDDGEGFLESVKEAAKKGDLIVYIKWNDDDKKYEYEYIYIKKNGEQINIKENQYNEYLKKDKFKQKGRLHIVYQPKQMNEHRQSTSDDLAEELNKMGLMNGKAKIDMFGHSYGGRRSLQFAMDYPDKVRSITTIGTPYDRNKFAWTANHARSAADTFAQRHTTNTSDYLDFNKDNRNNIDGKDYSNAYTDLDSEAMTEDINRLKSANPEVYQKLKEIDIIAASGYRDSQIALDSDDIVSTESQHGDILGELIDKKTVFKIDKARLSLNIKHLAHLEEIRDDDFVDLIQKVNEKEAE</sequence>
<dbReference type="Proteomes" id="UP001211894">
    <property type="component" value="Unassembled WGS sequence"/>
</dbReference>
<accession>A0ABT4WYU3</accession>
<dbReference type="InterPro" id="IPR000073">
    <property type="entry name" value="AB_hydrolase_1"/>
</dbReference>
<gene>
    <name evidence="2" type="ORF">PJ311_01105</name>
</gene>
<comment type="caution">
    <text evidence="2">The sequence shown here is derived from an EMBL/GenBank/DDBJ whole genome shotgun (WGS) entry which is preliminary data.</text>
</comment>
<evidence type="ECO:0000313" key="2">
    <source>
        <dbReference type="EMBL" id="MDA7025202.1"/>
    </source>
</evidence>
<name>A0ABT4WYU3_9BACI</name>
<organism evidence="2 3">
    <name type="scientific">Bacillus changyiensis</name>
    <dbReference type="NCBI Taxonomy" id="3004103"/>
    <lineage>
        <taxon>Bacteria</taxon>
        <taxon>Bacillati</taxon>
        <taxon>Bacillota</taxon>
        <taxon>Bacilli</taxon>
        <taxon>Bacillales</taxon>
        <taxon>Bacillaceae</taxon>
        <taxon>Bacillus</taxon>
    </lineage>
</organism>
<evidence type="ECO:0000313" key="3">
    <source>
        <dbReference type="Proteomes" id="UP001211894"/>
    </source>
</evidence>
<dbReference type="SUPFAM" id="SSF53474">
    <property type="entry name" value="alpha/beta-Hydrolases"/>
    <property type="match status" value="1"/>
</dbReference>
<keyword evidence="2" id="KW-0378">Hydrolase</keyword>
<dbReference type="EMBL" id="JAQKAB010000001">
    <property type="protein sequence ID" value="MDA7025202.1"/>
    <property type="molecule type" value="Genomic_DNA"/>
</dbReference>
<dbReference type="GO" id="GO:0016787">
    <property type="term" value="F:hydrolase activity"/>
    <property type="evidence" value="ECO:0007669"/>
    <property type="project" value="UniProtKB-KW"/>
</dbReference>
<dbReference type="Gene3D" id="3.40.50.1820">
    <property type="entry name" value="alpha/beta hydrolase"/>
    <property type="match status" value="1"/>
</dbReference>
<proteinExistence type="predicted"/>
<feature type="domain" description="AB hydrolase-1" evidence="1">
    <location>
        <begin position="262"/>
        <end position="404"/>
    </location>
</feature>
<dbReference type="RefSeq" id="WP_271339068.1">
    <property type="nucleotide sequence ID" value="NZ_JAQKAB010000001.1"/>
</dbReference>
<protein>
    <submittedName>
        <fullName evidence="2">Alpha/beta fold hydrolase</fullName>
    </submittedName>
</protein>
<evidence type="ECO:0000259" key="1">
    <source>
        <dbReference type="Pfam" id="PF00561"/>
    </source>
</evidence>
<keyword evidence="3" id="KW-1185">Reference proteome</keyword>
<dbReference type="InterPro" id="IPR029058">
    <property type="entry name" value="AB_hydrolase_fold"/>
</dbReference>
<dbReference type="Pfam" id="PF00561">
    <property type="entry name" value="Abhydrolase_1"/>
    <property type="match status" value="1"/>
</dbReference>
<reference evidence="2 3" key="1">
    <citation type="submission" date="2023-01" db="EMBL/GenBank/DDBJ databases">
        <title>Bacillus changyiensis sp. nov., isolated from a coastal deposit.</title>
        <authorList>
            <person name="Xiao G."/>
            <person name="Lai Q."/>
            <person name="Hu Z."/>
            <person name="Shao Z."/>
        </authorList>
    </citation>
    <scope>NUCLEOTIDE SEQUENCE [LARGE SCALE GENOMIC DNA]</scope>
    <source>
        <strain evidence="2 3">CLL-7-23</strain>
    </source>
</reference>